<evidence type="ECO:0000313" key="1">
    <source>
        <dbReference type="EMBL" id="KIK74274.1"/>
    </source>
</evidence>
<name>A0A0D0D2U5_9AGAM</name>
<reference evidence="2" key="2">
    <citation type="submission" date="2015-01" db="EMBL/GenBank/DDBJ databases">
        <title>Evolutionary Origins and Diversification of the Mycorrhizal Mutualists.</title>
        <authorList>
            <consortium name="DOE Joint Genome Institute"/>
            <consortium name="Mycorrhizal Genomics Consortium"/>
            <person name="Kohler A."/>
            <person name="Kuo A."/>
            <person name="Nagy L.G."/>
            <person name="Floudas D."/>
            <person name="Copeland A."/>
            <person name="Barry K.W."/>
            <person name="Cichocki N."/>
            <person name="Veneault-Fourrey C."/>
            <person name="LaButti K."/>
            <person name="Lindquist E.A."/>
            <person name="Lipzen A."/>
            <person name="Lundell T."/>
            <person name="Morin E."/>
            <person name="Murat C."/>
            <person name="Riley R."/>
            <person name="Ohm R."/>
            <person name="Sun H."/>
            <person name="Tunlid A."/>
            <person name="Henrissat B."/>
            <person name="Grigoriev I.V."/>
            <person name="Hibbett D.S."/>
            <person name="Martin F."/>
        </authorList>
    </citation>
    <scope>NUCLEOTIDE SEQUENCE [LARGE SCALE GENOMIC DNA]</scope>
    <source>
        <strain evidence="2">Ve08.2h10</strain>
    </source>
</reference>
<dbReference type="AlphaFoldDB" id="A0A0D0D2U5"/>
<protein>
    <submittedName>
        <fullName evidence="1">Uncharacterized protein</fullName>
    </submittedName>
</protein>
<dbReference type="Proteomes" id="UP000054538">
    <property type="component" value="Unassembled WGS sequence"/>
</dbReference>
<reference evidence="1 2" key="1">
    <citation type="submission" date="2014-04" db="EMBL/GenBank/DDBJ databases">
        <authorList>
            <consortium name="DOE Joint Genome Institute"/>
            <person name="Kuo A."/>
            <person name="Kohler A."/>
            <person name="Jargeat P."/>
            <person name="Nagy L.G."/>
            <person name="Floudas D."/>
            <person name="Copeland A."/>
            <person name="Barry K.W."/>
            <person name="Cichocki N."/>
            <person name="Veneault-Fourrey C."/>
            <person name="LaButti K."/>
            <person name="Lindquist E.A."/>
            <person name="Lipzen A."/>
            <person name="Lundell T."/>
            <person name="Morin E."/>
            <person name="Murat C."/>
            <person name="Sun H."/>
            <person name="Tunlid A."/>
            <person name="Henrissat B."/>
            <person name="Grigoriev I.V."/>
            <person name="Hibbett D.S."/>
            <person name="Martin F."/>
            <person name="Nordberg H.P."/>
            <person name="Cantor M.N."/>
            <person name="Hua S.X."/>
        </authorList>
    </citation>
    <scope>NUCLEOTIDE SEQUENCE [LARGE SCALE GENOMIC DNA]</scope>
    <source>
        <strain evidence="1 2">Ve08.2h10</strain>
    </source>
</reference>
<evidence type="ECO:0000313" key="2">
    <source>
        <dbReference type="Proteomes" id="UP000054538"/>
    </source>
</evidence>
<dbReference type="InParanoid" id="A0A0D0D2U5"/>
<dbReference type="EMBL" id="KN829009">
    <property type="protein sequence ID" value="KIK74274.1"/>
    <property type="molecule type" value="Genomic_DNA"/>
</dbReference>
<dbReference type="HOGENOM" id="CLU_2776692_0_0_1"/>
<organism evidence="1 2">
    <name type="scientific">Paxillus rubicundulus Ve08.2h10</name>
    <dbReference type="NCBI Taxonomy" id="930991"/>
    <lineage>
        <taxon>Eukaryota</taxon>
        <taxon>Fungi</taxon>
        <taxon>Dikarya</taxon>
        <taxon>Basidiomycota</taxon>
        <taxon>Agaricomycotina</taxon>
        <taxon>Agaricomycetes</taxon>
        <taxon>Agaricomycetidae</taxon>
        <taxon>Boletales</taxon>
        <taxon>Paxilineae</taxon>
        <taxon>Paxillaceae</taxon>
        <taxon>Paxillus</taxon>
    </lineage>
</organism>
<sequence>MPTPSPVWQHWYKGSLFPGYKSHHEARCKPCVDALVQQTLTLELDAFAAGRRSTPARDENIILEEGMSA</sequence>
<gene>
    <name evidence="1" type="ORF">PAXRUDRAFT_836013</name>
</gene>
<proteinExistence type="predicted"/>
<keyword evidence="2" id="KW-1185">Reference proteome</keyword>
<accession>A0A0D0D2U5</accession>